<name>A0A6C0ARV9_9ZZZZ</name>
<dbReference type="EMBL" id="MN740803">
    <property type="protein sequence ID" value="QHS82492.1"/>
    <property type="molecule type" value="Genomic_DNA"/>
</dbReference>
<reference evidence="1" key="1">
    <citation type="journal article" date="2020" name="Nature">
        <title>Giant virus diversity and host interactions through global metagenomics.</title>
        <authorList>
            <person name="Schulz F."/>
            <person name="Roux S."/>
            <person name="Paez-Espino D."/>
            <person name="Jungbluth S."/>
            <person name="Walsh D.A."/>
            <person name="Denef V.J."/>
            <person name="McMahon K.D."/>
            <person name="Konstantinidis K.T."/>
            <person name="Eloe-Fadrosh E.A."/>
            <person name="Kyrpides N.C."/>
            <person name="Woyke T."/>
        </authorList>
    </citation>
    <scope>NUCLEOTIDE SEQUENCE</scope>
    <source>
        <strain evidence="1">GVMAG-S-1101171-111</strain>
    </source>
</reference>
<protein>
    <submittedName>
        <fullName evidence="1">Uncharacterized protein</fullName>
    </submittedName>
</protein>
<sequence>MPYHITNYTYKKAKKMGVTVKHSTNKTKKIDVFSKSGKKLASVGALGMNDFPTYIQKKGMKYAKTRRRLYRMRHEKDRHIKGSHGWYADKLLW</sequence>
<evidence type="ECO:0000313" key="1">
    <source>
        <dbReference type="EMBL" id="QHS82492.1"/>
    </source>
</evidence>
<organism evidence="1">
    <name type="scientific">viral metagenome</name>
    <dbReference type="NCBI Taxonomy" id="1070528"/>
    <lineage>
        <taxon>unclassified sequences</taxon>
        <taxon>metagenomes</taxon>
        <taxon>organismal metagenomes</taxon>
    </lineage>
</organism>
<accession>A0A6C0ARV9</accession>
<dbReference type="AlphaFoldDB" id="A0A6C0ARV9"/>
<proteinExistence type="predicted"/>